<organism evidence="9 10">
    <name type="scientific">Lignipirellula cremea</name>
    <dbReference type="NCBI Taxonomy" id="2528010"/>
    <lineage>
        <taxon>Bacteria</taxon>
        <taxon>Pseudomonadati</taxon>
        <taxon>Planctomycetota</taxon>
        <taxon>Planctomycetia</taxon>
        <taxon>Pirellulales</taxon>
        <taxon>Pirellulaceae</taxon>
        <taxon>Lignipirellula</taxon>
    </lineage>
</organism>
<dbReference type="GO" id="GO:0047605">
    <property type="term" value="F:acetolactate decarboxylase activity"/>
    <property type="evidence" value="ECO:0007669"/>
    <property type="project" value="UniProtKB-EC"/>
</dbReference>
<dbReference type="GO" id="GO:0045151">
    <property type="term" value="P:acetoin biosynthetic process"/>
    <property type="evidence" value="ECO:0007669"/>
    <property type="project" value="UniProtKB-KW"/>
</dbReference>
<gene>
    <name evidence="9" type="primary">aldB</name>
    <name evidence="9" type="ORF">Pla8534_37060</name>
</gene>
<accession>A0A518DVM2</accession>
<keyword evidence="10" id="KW-1185">Reference proteome</keyword>
<dbReference type="PROSITE" id="PS51257">
    <property type="entry name" value="PROKAR_LIPOPROTEIN"/>
    <property type="match status" value="1"/>
</dbReference>
<dbReference type="Gene3D" id="3.30.1330.80">
    <property type="entry name" value="Hypothetical protein, similar to alpha- acetolactate decarboxylase, domain 2"/>
    <property type="match status" value="2"/>
</dbReference>
<dbReference type="CDD" id="cd17299">
    <property type="entry name" value="acetolactate_decarboxylase"/>
    <property type="match status" value="1"/>
</dbReference>
<evidence type="ECO:0000256" key="7">
    <source>
        <dbReference type="ARBA" id="ARBA00023061"/>
    </source>
</evidence>
<evidence type="ECO:0000256" key="3">
    <source>
        <dbReference type="ARBA" id="ARBA00007106"/>
    </source>
</evidence>
<keyword evidence="8 9" id="KW-0456">Lyase</keyword>
<dbReference type="Proteomes" id="UP000317648">
    <property type="component" value="Chromosome"/>
</dbReference>
<dbReference type="PANTHER" id="PTHR35524:SF1">
    <property type="entry name" value="ALPHA-ACETOLACTATE DECARBOXYLASE"/>
    <property type="match status" value="1"/>
</dbReference>
<proteinExistence type="inferred from homology"/>
<dbReference type="NCBIfam" id="TIGR01252">
    <property type="entry name" value="acetolac_decarb"/>
    <property type="match status" value="1"/>
</dbReference>
<dbReference type="UniPathway" id="UPA00626">
    <property type="reaction ID" value="UER00678"/>
</dbReference>
<evidence type="ECO:0000256" key="6">
    <source>
        <dbReference type="ARBA" id="ARBA00022793"/>
    </source>
</evidence>
<dbReference type="AlphaFoldDB" id="A0A518DVM2"/>
<comment type="catalytic activity">
    <reaction evidence="1">
        <text>(2S)-2-acetolactate + H(+) = (R)-acetoin + CO2</text>
        <dbReference type="Rhea" id="RHEA:21580"/>
        <dbReference type="ChEBI" id="CHEBI:15378"/>
        <dbReference type="ChEBI" id="CHEBI:15686"/>
        <dbReference type="ChEBI" id="CHEBI:16526"/>
        <dbReference type="ChEBI" id="CHEBI:58476"/>
        <dbReference type="EC" id="4.1.1.5"/>
    </reaction>
</comment>
<reference evidence="9 10" key="1">
    <citation type="submission" date="2019-02" db="EMBL/GenBank/DDBJ databases">
        <title>Deep-cultivation of Planctomycetes and their phenomic and genomic characterization uncovers novel biology.</title>
        <authorList>
            <person name="Wiegand S."/>
            <person name="Jogler M."/>
            <person name="Boedeker C."/>
            <person name="Pinto D."/>
            <person name="Vollmers J."/>
            <person name="Rivas-Marin E."/>
            <person name="Kohn T."/>
            <person name="Peeters S.H."/>
            <person name="Heuer A."/>
            <person name="Rast P."/>
            <person name="Oberbeckmann S."/>
            <person name="Bunk B."/>
            <person name="Jeske O."/>
            <person name="Meyerdierks A."/>
            <person name="Storesund J.E."/>
            <person name="Kallscheuer N."/>
            <person name="Luecker S."/>
            <person name="Lage O.M."/>
            <person name="Pohl T."/>
            <person name="Merkel B.J."/>
            <person name="Hornburger P."/>
            <person name="Mueller R.-W."/>
            <person name="Bruemmer F."/>
            <person name="Labrenz M."/>
            <person name="Spormann A.M."/>
            <person name="Op den Camp H."/>
            <person name="Overmann J."/>
            <person name="Amann R."/>
            <person name="Jetten M.S.M."/>
            <person name="Mascher T."/>
            <person name="Medema M.H."/>
            <person name="Devos D.P."/>
            <person name="Kaster A.-K."/>
            <person name="Ovreas L."/>
            <person name="Rohde M."/>
            <person name="Galperin M.Y."/>
            <person name="Jogler C."/>
        </authorList>
    </citation>
    <scope>NUCLEOTIDE SEQUENCE [LARGE SCALE GENOMIC DNA]</scope>
    <source>
        <strain evidence="9 10">Pla85_3_4</strain>
    </source>
</reference>
<dbReference type="EMBL" id="CP036433">
    <property type="protein sequence ID" value="QDU95887.1"/>
    <property type="molecule type" value="Genomic_DNA"/>
</dbReference>
<dbReference type="EC" id="4.1.1.5" evidence="4"/>
<evidence type="ECO:0000256" key="4">
    <source>
        <dbReference type="ARBA" id="ARBA00013204"/>
    </source>
</evidence>
<dbReference type="OrthoDB" id="8612680at2"/>
<evidence type="ECO:0000313" key="10">
    <source>
        <dbReference type="Proteomes" id="UP000317648"/>
    </source>
</evidence>
<dbReference type="Pfam" id="PF03306">
    <property type="entry name" value="AAL_decarboxy"/>
    <property type="match status" value="1"/>
</dbReference>
<evidence type="ECO:0000313" key="9">
    <source>
        <dbReference type="EMBL" id="QDU95887.1"/>
    </source>
</evidence>
<evidence type="ECO:0000256" key="8">
    <source>
        <dbReference type="ARBA" id="ARBA00023239"/>
    </source>
</evidence>
<comment type="similarity">
    <text evidence="3">Belongs to the alpha-acetolactate decarboxylase family.</text>
</comment>
<protein>
    <recommendedName>
        <fullName evidence="5">Alpha-acetolactate decarboxylase</fullName>
        <ecNumber evidence="4">4.1.1.5</ecNumber>
    </recommendedName>
</protein>
<comment type="pathway">
    <text evidence="2">Polyol metabolism; (R,R)-butane-2,3-diol biosynthesis; (R,R)-butane-2,3-diol from pyruvate: step 2/3.</text>
</comment>
<dbReference type="SUPFAM" id="SSF117856">
    <property type="entry name" value="AF0104/ALDC/Ptd012-like"/>
    <property type="match status" value="1"/>
</dbReference>
<evidence type="ECO:0000256" key="5">
    <source>
        <dbReference type="ARBA" id="ARBA00020164"/>
    </source>
</evidence>
<sequence>MRTRRSCRGGGLGLAVIGLAVLATASCTRLVVEEPPGVSPAGQPAAVRTAGDRQDQITQFSVINALMLGQYDGSFTFQEVLEYGDFGLGTLDHLDGEMIILDGQVFQVRGDGKVVEVDPQQTTPFAIVARLEPEGEFACDALAGLADLERLVDQTLAQKNHFIAIRVEGQFPTITVRSVHPQQPPYKPLAEVASSQSVWTHTAQRGTLVGIRCPTWVHGLNVPGYHWHFLSADRTVGGHVLACQLREARLQYDICRDWLIKLPDNPRFNTSDLGADLRTELDAVERARTDKSAQ</sequence>
<keyword evidence="7" id="KW-0005">Acetoin biosynthesis</keyword>
<dbReference type="PANTHER" id="PTHR35524">
    <property type="entry name" value="ALPHA-ACETOLACTATE DECARBOXYLASE"/>
    <property type="match status" value="1"/>
</dbReference>
<keyword evidence="6" id="KW-0210">Decarboxylase</keyword>
<evidence type="ECO:0000256" key="1">
    <source>
        <dbReference type="ARBA" id="ARBA00001784"/>
    </source>
</evidence>
<dbReference type="RefSeq" id="WP_145054572.1">
    <property type="nucleotide sequence ID" value="NZ_CP036433.1"/>
</dbReference>
<dbReference type="KEGG" id="lcre:Pla8534_37060"/>
<dbReference type="InterPro" id="IPR005128">
    <property type="entry name" value="Acetolactate_a_deCO2ase"/>
</dbReference>
<name>A0A518DVM2_9BACT</name>
<evidence type="ECO:0000256" key="2">
    <source>
        <dbReference type="ARBA" id="ARBA00005170"/>
    </source>
</evidence>